<dbReference type="Pfam" id="PF00929">
    <property type="entry name" value="RNase_T"/>
    <property type="match status" value="1"/>
</dbReference>
<evidence type="ECO:0000256" key="4">
    <source>
        <dbReference type="ARBA" id="ARBA00022839"/>
    </source>
</evidence>
<dbReference type="InterPro" id="IPR047021">
    <property type="entry name" value="REXO1/3/4-like"/>
</dbReference>
<dbReference type="InterPro" id="IPR012337">
    <property type="entry name" value="RNaseH-like_sf"/>
</dbReference>
<keyword evidence="3" id="KW-0378">Hydrolase</keyword>
<dbReference type="SMART" id="SM00479">
    <property type="entry name" value="EXOIII"/>
    <property type="match status" value="1"/>
</dbReference>
<keyword evidence="2 5" id="KW-0479">Metal-binding</keyword>
<comment type="caution">
    <text evidence="8">The sequence shown here is derived from an EMBL/GenBank/DDBJ whole genome shotgun (WGS) entry which is preliminary data.</text>
</comment>
<evidence type="ECO:0000256" key="5">
    <source>
        <dbReference type="PROSITE-ProRule" id="PRU00042"/>
    </source>
</evidence>
<feature type="domain" description="C2H2-type" evidence="7">
    <location>
        <begin position="18"/>
        <end position="48"/>
    </location>
</feature>
<feature type="compositionally biased region" description="Polar residues" evidence="6">
    <location>
        <begin position="100"/>
        <end position="117"/>
    </location>
</feature>
<dbReference type="PANTHER" id="PTHR12801:SF114">
    <property type="entry name" value="EXONUCLEASE, PUTATIVE (AFU_ORTHOLOGUE AFUA_7G00870)-RELATED"/>
    <property type="match status" value="1"/>
</dbReference>
<dbReference type="Pfam" id="PF12874">
    <property type="entry name" value="zf-met"/>
    <property type="match status" value="1"/>
</dbReference>
<evidence type="ECO:0000256" key="2">
    <source>
        <dbReference type="ARBA" id="ARBA00022771"/>
    </source>
</evidence>
<dbReference type="InterPro" id="IPR036236">
    <property type="entry name" value="Znf_C2H2_sf"/>
</dbReference>
<keyword evidence="1" id="KW-0540">Nuclease</keyword>
<evidence type="ECO:0000259" key="7">
    <source>
        <dbReference type="PROSITE" id="PS50157"/>
    </source>
</evidence>
<evidence type="ECO:0000313" key="8">
    <source>
        <dbReference type="EMBL" id="KAL2802559.1"/>
    </source>
</evidence>
<name>A0ABR4GVG9_9EURO</name>
<feature type="domain" description="C2H2-type" evidence="7">
    <location>
        <begin position="71"/>
        <end position="98"/>
    </location>
</feature>
<organism evidence="8 9">
    <name type="scientific">Aspergillus granulosus</name>
    <dbReference type="NCBI Taxonomy" id="176169"/>
    <lineage>
        <taxon>Eukaryota</taxon>
        <taxon>Fungi</taxon>
        <taxon>Dikarya</taxon>
        <taxon>Ascomycota</taxon>
        <taxon>Pezizomycotina</taxon>
        <taxon>Eurotiomycetes</taxon>
        <taxon>Eurotiomycetidae</taxon>
        <taxon>Eurotiales</taxon>
        <taxon>Aspergillaceae</taxon>
        <taxon>Aspergillus</taxon>
        <taxon>Aspergillus subgen. Nidulantes</taxon>
    </lineage>
</organism>
<reference evidence="8 9" key="1">
    <citation type="submission" date="2024-07" db="EMBL/GenBank/DDBJ databases">
        <title>Section-level genome sequencing and comparative genomics of Aspergillus sections Usti and Cavernicolus.</title>
        <authorList>
            <consortium name="Lawrence Berkeley National Laboratory"/>
            <person name="Nybo J.L."/>
            <person name="Vesth T.C."/>
            <person name="Theobald S."/>
            <person name="Frisvad J.C."/>
            <person name="Larsen T.O."/>
            <person name="Kjaerboelling I."/>
            <person name="Rothschild-Mancinelli K."/>
            <person name="Lyhne E.K."/>
            <person name="Kogle M.E."/>
            <person name="Barry K."/>
            <person name="Clum A."/>
            <person name="Na H."/>
            <person name="Ledsgaard L."/>
            <person name="Lin J."/>
            <person name="Lipzen A."/>
            <person name="Kuo A."/>
            <person name="Riley R."/>
            <person name="Mondo S."/>
            <person name="Labutti K."/>
            <person name="Haridas S."/>
            <person name="Pangalinan J."/>
            <person name="Salamov A.A."/>
            <person name="Simmons B.A."/>
            <person name="Magnuson J.K."/>
            <person name="Chen J."/>
            <person name="Drula E."/>
            <person name="Henrissat B."/>
            <person name="Wiebenga A."/>
            <person name="Lubbers R.J."/>
            <person name="Gomes A.C."/>
            <person name="Makela M.R."/>
            <person name="Stajich J."/>
            <person name="Grigoriev I.V."/>
            <person name="Mortensen U.H."/>
            <person name="De Vries R.P."/>
            <person name="Baker S.E."/>
            <person name="Andersen M.R."/>
        </authorList>
    </citation>
    <scope>NUCLEOTIDE SEQUENCE [LARGE SCALE GENOMIC DNA]</scope>
    <source>
        <strain evidence="8 9">CBS 588.65</strain>
    </source>
</reference>
<dbReference type="InterPro" id="IPR013087">
    <property type="entry name" value="Znf_C2H2_type"/>
</dbReference>
<dbReference type="SUPFAM" id="SSF53098">
    <property type="entry name" value="Ribonuclease H-like"/>
    <property type="match status" value="1"/>
</dbReference>
<proteinExistence type="predicted"/>
<keyword evidence="4" id="KW-0269">Exonuclease</keyword>
<dbReference type="PROSITE" id="PS50157">
    <property type="entry name" value="ZINC_FINGER_C2H2_2"/>
    <property type="match status" value="2"/>
</dbReference>
<sequence>MSKGQQATGSTVGDGGGFFCRICQRPFIDANALQMHCRTSRVHQQKEKDLAASPPTSNASVSKSTPLIKSYTCNPCGRIFKTRSALRNHRKDSPKHRPFPSSQQNKPATSTATTTQAVPEPGSKSVTTAIGNHVNLQERYDHIPSSRLQDAATGPQAVQLHPLPTIGDILSTPNSLEYDVTRHFWVERVPDATKNGVNISFVSVPVEHADNDTGSETHELVPKVPEPWSIISLRDRDVVFKALEAQCHSVECLSKELYWIQKPSPADVDMSRKCTNCGAAKRKINTNTAGMVCQFHPARKPFERGILRGRGTGASERARCVNCPQIGNSNGCIVLSAHDFAAPDAKLSEMAPTPVYNPTARKAVVLDCEMVGVLGANSCEISEVVRLSAVDFLTGEVLVDTYVSPQRPVISWRTKYSGVNALLLREKMLEGNVIKGWKAARDRLWQFINAQTILIGHSLNNDLAVLGMVHTRVVDSAILTRAAVGEDCNRHWGLSILAQQFLGQEIQTGSNGHDCVEDTFATREVALWCLQNPSKLQAWAADERRIIAEKQRKKAAAAAEESEVSLVT</sequence>
<dbReference type="SMART" id="SM00451">
    <property type="entry name" value="ZnF_U1"/>
    <property type="match status" value="1"/>
</dbReference>
<dbReference type="Gene3D" id="3.30.420.10">
    <property type="entry name" value="Ribonuclease H-like superfamily/Ribonuclease H"/>
    <property type="match status" value="1"/>
</dbReference>
<dbReference type="SUPFAM" id="SSF57667">
    <property type="entry name" value="beta-beta-alpha zinc fingers"/>
    <property type="match status" value="2"/>
</dbReference>
<feature type="compositionally biased region" description="Basic residues" evidence="6">
    <location>
        <begin position="85"/>
        <end position="98"/>
    </location>
</feature>
<dbReference type="Gene3D" id="3.30.160.60">
    <property type="entry name" value="Classic Zinc Finger"/>
    <property type="match status" value="1"/>
</dbReference>
<protein>
    <submittedName>
        <fullName evidence="8">Ribonuclease H-like domain-containing protein</fullName>
    </submittedName>
</protein>
<dbReference type="EMBL" id="JBFXLT010000175">
    <property type="protein sequence ID" value="KAL2802559.1"/>
    <property type="molecule type" value="Genomic_DNA"/>
</dbReference>
<dbReference type="SMART" id="SM00355">
    <property type="entry name" value="ZnF_C2H2"/>
    <property type="match status" value="2"/>
</dbReference>
<evidence type="ECO:0000256" key="1">
    <source>
        <dbReference type="ARBA" id="ARBA00022722"/>
    </source>
</evidence>
<dbReference type="InterPro" id="IPR036397">
    <property type="entry name" value="RNaseH_sf"/>
</dbReference>
<evidence type="ECO:0000256" key="3">
    <source>
        <dbReference type="ARBA" id="ARBA00022801"/>
    </source>
</evidence>
<evidence type="ECO:0000313" key="9">
    <source>
        <dbReference type="Proteomes" id="UP001610334"/>
    </source>
</evidence>
<dbReference type="InterPro" id="IPR003604">
    <property type="entry name" value="Matrin/U1-like-C_Znf_C2H2"/>
</dbReference>
<dbReference type="InterPro" id="IPR013520">
    <property type="entry name" value="Ribonucl_H"/>
</dbReference>
<feature type="region of interest" description="Disordered" evidence="6">
    <location>
        <begin position="85"/>
        <end position="127"/>
    </location>
</feature>
<evidence type="ECO:0000256" key="6">
    <source>
        <dbReference type="SAM" id="MobiDB-lite"/>
    </source>
</evidence>
<accession>A0ABR4GVG9</accession>
<keyword evidence="9" id="KW-1185">Reference proteome</keyword>
<keyword evidence="2 5" id="KW-0862">Zinc</keyword>
<dbReference type="CDD" id="cd06137">
    <property type="entry name" value="DEDDh_RNase"/>
    <property type="match status" value="1"/>
</dbReference>
<keyword evidence="2 5" id="KW-0863">Zinc-finger</keyword>
<dbReference type="PANTHER" id="PTHR12801">
    <property type="entry name" value="RNA EXONUCLEASE REXO1 / RECO3 FAMILY MEMBER-RELATED"/>
    <property type="match status" value="1"/>
</dbReference>
<dbReference type="Proteomes" id="UP001610334">
    <property type="component" value="Unassembled WGS sequence"/>
</dbReference>
<gene>
    <name evidence="8" type="ORF">BJX63DRAFT_440799</name>
</gene>